<dbReference type="Proteomes" id="UP000777482">
    <property type="component" value="Unassembled WGS sequence"/>
</dbReference>
<evidence type="ECO:0000256" key="11">
    <source>
        <dbReference type="ARBA" id="ARBA00045065"/>
    </source>
</evidence>
<keyword evidence="8 12" id="KW-0256">Endoplasmic reticulum</keyword>
<dbReference type="InterPro" id="IPR038013">
    <property type="entry name" value="ALG11"/>
</dbReference>
<comment type="caution">
    <text evidence="17">The sequence shown here is derived from an EMBL/GenBank/DDBJ whole genome shotgun (WGS) entry which is preliminary data.</text>
</comment>
<comment type="function">
    <text evidence="12">GDP-Man:Man(3)GlcNAc(2)-PP-Dol alpha-1,2-mannosyltransferase that operates in the biosynthetic pathway of dolichol-linked oligosaccharides, the glycan precursors employed in protein asparagine (N)-glycosylation. The assembly of dolichol-linked oligosaccharides begins on the cytosolic side of the endoplasmic reticulum membrane and finishes in its lumen. The sequential addition of sugars to dolichol pyrophosphate produces dolichol-linked oligosaccharides containing fourteen sugars, including two GlcNAcs, nine mannoses and three glucoses. Once assembled, the oligosaccharide is transferred from the lipid to nascent proteins by oligosaccharyltransferases. Catalyzes, on the cytoplasmic face of the endoplasmic reticulum, the addition of the fourth and fifth mannose residues to the dolichol-linked oligosaccharide chain, to produce Man(5)GlcNAc(2)-PP-dolichol core oligosaccharide.</text>
</comment>
<evidence type="ECO:0000259" key="16">
    <source>
        <dbReference type="Pfam" id="PF15924"/>
    </source>
</evidence>
<dbReference type="GO" id="GO:0005789">
    <property type="term" value="C:endoplasmic reticulum membrane"/>
    <property type="evidence" value="ECO:0007669"/>
    <property type="project" value="UniProtKB-SubCell"/>
</dbReference>
<keyword evidence="10" id="KW-0472">Membrane</keyword>
<feature type="region of interest" description="Disordered" evidence="13">
    <location>
        <begin position="454"/>
        <end position="475"/>
    </location>
</feature>
<protein>
    <recommendedName>
        <fullName evidence="4 12">GDP-Man:Man(3)GlcNAc(2)-PP-Dol alpha-1,2-mannosyltransferase</fullName>
        <ecNumber evidence="3 12">2.4.1.131</ecNumber>
    </recommendedName>
</protein>
<evidence type="ECO:0000256" key="2">
    <source>
        <dbReference type="ARBA" id="ARBA00004922"/>
    </source>
</evidence>
<keyword evidence="9" id="KW-1133">Transmembrane helix</keyword>
<dbReference type="AlphaFoldDB" id="A0A9P6VYU3"/>
<comment type="pathway">
    <text evidence="2 12">Protein modification; protein glycosylation.</text>
</comment>
<evidence type="ECO:0000256" key="1">
    <source>
        <dbReference type="ARBA" id="ARBA00004389"/>
    </source>
</evidence>
<dbReference type="CDD" id="cd03806">
    <property type="entry name" value="GT4_ALG11-like"/>
    <property type="match status" value="1"/>
</dbReference>
<evidence type="ECO:0000256" key="3">
    <source>
        <dbReference type="ARBA" id="ARBA00012645"/>
    </source>
</evidence>
<feature type="domain" description="ALG11 mannosyltransferase N-terminal" evidence="16">
    <location>
        <begin position="47"/>
        <end position="261"/>
    </location>
</feature>
<evidence type="ECO:0000313" key="18">
    <source>
        <dbReference type="Proteomes" id="UP000777482"/>
    </source>
</evidence>
<feature type="domain" description="Glycosyl transferase family 1" evidence="15">
    <location>
        <begin position="303"/>
        <end position="458"/>
    </location>
</feature>
<dbReference type="PANTHER" id="PTHR45919">
    <property type="entry name" value="GDP-MAN:MAN(3)GLCNAC(2)-PP-DOL ALPHA-1,2-MANNOSYLTRANSFERASE"/>
    <property type="match status" value="1"/>
</dbReference>
<keyword evidence="14" id="KW-0732">Signal</keyword>
<dbReference type="Pfam" id="PF00534">
    <property type="entry name" value="Glycos_transf_1"/>
    <property type="match status" value="1"/>
</dbReference>
<keyword evidence="6 12" id="KW-0808">Transferase</keyword>
<name>A0A9P6VYU3_RHOMI</name>
<reference evidence="17 18" key="1">
    <citation type="submission" date="2020-11" db="EMBL/GenBank/DDBJ databases">
        <title>Kefir isolates.</title>
        <authorList>
            <person name="Marcisauskas S."/>
            <person name="Kim Y."/>
            <person name="Blasche S."/>
        </authorList>
    </citation>
    <scope>NUCLEOTIDE SEQUENCE [LARGE SCALE GENOMIC DNA]</scope>
    <source>
        <strain evidence="17 18">KR</strain>
    </source>
</reference>
<evidence type="ECO:0000256" key="7">
    <source>
        <dbReference type="ARBA" id="ARBA00022692"/>
    </source>
</evidence>
<evidence type="ECO:0000256" key="5">
    <source>
        <dbReference type="ARBA" id="ARBA00022676"/>
    </source>
</evidence>
<dbReference type="EC" id="2.4.1.131" evidence="3 12"/>
<evidence type="ECO:0000256" key="4">
    <source>
        <dbReference type="ARBA" id="ARBA00022018"/>
    </source>
</evidence>
<dbReference type="OrthoDB" id="2276068at2759"/>
<evidence type="ECO:0000256" key="10">
    <source>
        <dbReference type="ARBA" id="ARBA00023136"/>
    </source>
</evidence>
<proteinExistence type="inferred from homology"/>
<comment type="subcellular location">
    <subcellularLocation>
        <location evidence="1">Endoplasmic reticulum membrane</location>
        <topology evidence="1">Single-pass membrane protein</topology>
    </subcellularLocation>
</comment>
<comment type="similarity">
    <text evidence="12">Belongs to the glycosyltransferase group 1 family. Glycosyltransferase 4 subfamily.</text>
</comment>
<evidence type="ECO:0000313" key="17">
    <source>
        <dbReference type="EMBL" id="KAG0657602.1"/>
    </source>
</evidence>
<dbReference type="GO" id="GO:0006487">
    <property type="term" value="P:protein N-linked glycosylation"/>
    <property type="evidence" value="ECO:0007669"/>
    <property type="project" value="TreeGrafter"/>
</dbReference>
<sequence>MAGTLVSALLGSALALLLAVLAVRSAVAARRRQQRRTLLARRPDKTQTIGFFHPYCNAGGGGERVLWTAIACMQREYATTDTLFAIYTGDVGPGKASKDQVLAKAEARFGIKIAASTIEFVPLRHRWLVEDSTWPRLTLLGQSLGSVLLALEGLFSADGLIPDYWIDTMGYAFTYPLVKFLCRIPVASYTHYPTISTDMLERVRSRRAGHTNSSMVARSRLLSALKLAYYRLFATAYTASLRCADVIWVNSSWTRAHVESLVNGASGSKGGRRRKRIRLLYPPCDTTHLAQFPLETRYRIPPSQESITILSLAQFRPEKEHPTQLRAFAQLLLSPPSSQSGVTAAAKIPRDKLRLVLAGSVRGPVDADRVEALRRLATELGIAEQVDFVVNESYDVICQLMEKATIGLHTMVDEHFGITLVEFQAAGLITLAHASAGPLNDIIVPSGNCAGSTGFLAAHETPPSQPRSPPSPDAAAAADLAKSFAHQLEHILSLSTEKQDEVRRNARKNAVAKFGTDVFERGWLDGCRDLSKRLDLLRDRGSREKEE</sequence>
<dbReference type="GO" id="GO:0004377">
    <property type="term" value="F:GDP-Man:Man(3)GlcNAc(2)-PP-Dol alpha-1,2-mannosyltransferase activity"/>
    <property type="evidence" value="ECO:0007669"/>
    <property type="project" value="UniProtKB-UniRule"/>
</dbReference>
<keyword evidence="5 12" id="KW-0328">Glycosyltransferase</keyword>
<evidence type="ECO:0000256" key="13">
    <source>
        <dbReference type="SAM" id="MobiDB-lite"/>
    </source>
</evidence>
<feature type="compositionally biased region" description="Pro residues" evidence="13">
    <location>
        <begin position="463"/>
        <end position="472"/>
    </location>
</feature>
<comment type="catalytic activity">
    <reaction evidence="11 12">
        <text>an alpha-D-Man-(1-&gt;3)-[alpha-D-Man-(1-&gt;6)]-beta-D-Man-(1-&gt;4)-beta-D-GlcNAc-(1-&gt;4)-alpha-D-GlcNAc-diphospho-di-trans,poly-cis-dolichol + 2 GDP-alpha-D-mannose = an alpha-D-Man-(1-&gt;2)-alpha-D-Man-(1-&gt;2)-alpha-D-Man-(1-&gt;3)-[alpha-D-Man-(1-&gt;6)]-beta-D-Man-(1-&gt;4)-beta-D-GlcNAc-(1-&gt;4)-alpha-D-GlcNAc-diphospho-di-trans,poly-cis-dolichol + 2 GDP + 2 H(+)</text>
        <dbReference type="Rhea" id="RHEA:29523"/>
        <dbReference type="Rhea" id="RHEA-COMP:19515"/>
        <dbReference type="Rhea" id="RHEA-COMP:19516"/>
        <dbReference type="ChEBI" id="CHEBI:15378"/>
        <dbReference type="ChEBI" id="CHEBI:57527"/>
        <dbReference type="ChEBI" id="CHEBI:58189"/>
        <dbReference type="ChEBI" id="CHEBI:132511"/>
        <dbReference type="ChEBI" id="CHEBI:132515"/>
        <dbReference type="EC" id="2.4.1.131"/>
    </reaction>
    <physiologicalReaction direction="left-to-right" evidence="11 12">
        <dbReference type="Rhea" id="RHEA:29524"/>
    </physiologicalReaction>
</comment>
<keyword evidence="18" id="KW-1185">Reference proteome</keyword>
<evidence type="ECO:0000256" key="12">
    <source>
        <dbReference type="RuleBase" id="RU367051"/>
    </source>
</evidence>
<feature type="chain" id="PRO_5040401851" description="GDP-Man:Man(3)GlcNAc(2)-PP-Dol alpha-1,2-mannosyltransferase" evidence="14">
    <location>
        <begin position="29"/>
        <end position="547"/>
    </location>
</feature>
<dbReference type="PANTHER" id="PTHR45919:SF1">
    <property type="entry name" value="GDP-MAN:MAN(3)GLCNAC(2)-PP-DOL ALPHA-1,2-MANNOSYLTRANSFERASE"/>
    <property type="match status" value="1"/>
</dbReference>
<feature type="signal peptide" evidence="14">
    <location>
        <begin position="1"/>
        <end position="28"/>
    </location>
</feature>
<dbReference type="Pfam" id="PF15924">
    <property type="entry name" value="ALG11_N"/>
    <property type="match status" value="1"/>
</dbReference>
<dbReference type="Gene3D" id="3.40.50.2000">
    <property type="entry name" value="Glycogen Phosphorylase B"/>
    <property type="match status" value="1"/>
</dbReference>
<dbReference type="EMBL" id="PUHQ01000079">
    <property type="protein sequence ID" value="KAG0657602.1"/>
    <property type="molecule type" value="Genomic_DNA"/>
</dbReference>
<evidence type="ECO:0000256" key="8">
    <source>
        <dbReference type="ARBA" id="ARBA00022824"/>
    </source>
</evidence>
<accession>A0A9P6VYU3</accession>
<organism evidence="17 18">
    <name type="scientific">Rhodotorula mucilaginosa</name>
    <name type="common">Yeast</name>
    <name type="synonym">Rhodotorula rubra</name>
    <dbReference type="NCBI Taxonomy" id="5537"/>
    <lineage>
        <taxon>Eukaryota</taxon>
        <taxon>Fungi</taxon>
        <taxon>Dikarya</taxon>
        <taxon>Basidiomycota</taxon>
        <taxon>Pucciniomycotina</taxon>
        <taxon>Microbotryomycetes</taxon>
        <taxon>Sporidiobolales</taxon>
        <taxon>Sporidiobolaceae</taxon>
        <taxon>Rhodotorula</taxon>
    </lineage>
</organism>
<evidence type="ECO:0000256" key="14">
    <source>
        <dbReference type="SAM" id="SignalP"/>
    </source>
</evidence>
<dbReference type="SUPFAM" id="SSF53756">
    <property type="entry name" value="UDP-Glycosyltransferase/glycogen phosphorylase"/>
    <property type="match status" value="1"/>
</dbReference>
<evidence type="ECO:0000259" key="15">
    <source>
        <dbReference type="Pfam" id="PF00534"/>
    </source>
</evidence>
<evidence type="ECO:0000256" key="6">
    <source>
        <dbReference type="ARBA" id="ARBA00022679"/>
    </source>
</evidence>
<dbReference type="InterPro" id="IPR031814">
    <property type="entry name" value="ALG11_N"/>
</dbReference>
<keyword evidence="7" id="KW-0812">Transmembrane</keyword>
<gene>
    <name evidence="17" type="primary">ALG11</name>
    <name evidence="17" type="ORF">C6P46_006329</name>
</gene>
<dbReference type="InterPro" id="IPR001296">
    <property type="entry name" value="Glyco_trans_1"/>
</dbReference>
<evidence type="ECO:0000256" key="9">
    <source>
        <dbReference type="ARBA" id="ARBA00022989"/>
    </source>
</evidence>